<sequence length="126" mass="14614">MKIKALGHSYVIDIPSGKNDSRQCFLYQTDLGEGVTRQITASEWMQMERSNPLFLHDFLSYTQAMNNNTVNQTLIAKIFDITQSPNLLKFERLCLSTFKESTFLLKEYTENLVLENIEQILSKRTI</sequence>
<dbReference type="EMBL" id="JALD01000076">
    <property type="protein sequence ID" value="EUD09219.1"/>
    <property type="molecule type" value="Genomic_DNA"/>
</dbReference>
<reference evidence="1 2" key="1">
    <citation type="submission" date="2014-01" db="EMBL/GenBank/DDBJ databases">
        <authorList>
            <person name="Durkin A.S."/>
            <person name="McCorrison J."/>
            <person name="Torralba M."/>
            <person name="Gillis M."/>
            <person name="Haft D.H."/>
            <person name="Methe B."/>
            <person name="Sutton G."/>
            <person name="Nelson K.E."/>
        </authorList>
    </citation>
    <scope>NUCLEOTIDE SEQUENCE [LARGE SCALE GENOMIC DNA]</scope>
    <source>
        <strain evidence="1 2">205/92</strain>
    </source>
</reference>
<evidence type="ECO:0000313" key="2">
    <source>
        <dbReference type="Proteomes" id="UP000022311"/>
    </source>
</evidence>
<protein>
    <submittedName>
        <fullName evidence="1">Cell cycle inhibiting factor domain protein</fullName>
    </submittedName>
</protein>
<dbReference type="Proteomes" id="UP000022311">
    <property type="component" value="Unassembled WGS sequence"/>
</dbReference>
<organism evidence="1 2">
    <name type="scientific">Providencia alcalifaciens 205/92</name>
    <dbReference type="NCBI Taxonomy" id="1256988"/>
    <lineage>
        <taxon>Bacteria</taxon>
        <taxon>Pseudomonadati</taxon>
        <taxon>Pseudomonadota</taxon>
        <taxon>Gammaproteobacteria</taxon>
        <taxon>Enterobacterales</taxon>
        <taxon>Morganellaceae</taxon>
        <taxon>Providencia</taxon>
    </lineage>
</organism>
<comment type="caution">
    <text evidence="1">The sequence shown here is derived from an EMBL/GenBank/DDBJ whole genome shotgun (WGS) entry which is preliminary data.</text>
</comment>
<evidence type="ECO:0000313" key="1">
    <source>
        <dbReference type="EMBL" id="EUD09219.1"/>
    </source>
</evidence>
<name>A0AAV3M0M5_9GAMM</name>
<gene>
    <name evidence="1" type="ORF">HMPREF1563_2932</name>
</gene>
<dbReference type="AlphaFoldDB" id="A0AAV3M0M5"/>
<dbReference type="RefSeq" id="WP_148484540.1">
    <property type="nucleotide sequence ID" value="NZ_JALD01000076.1"/>
</dbReference>
<dbReference type="Pfam" id="PF16374">
    <property type="entry name" value="CIF"/>
    <property type="match status" value="1"/>
</dbReference>
<dbReference type="InterPro" id="IPR032278">
    <property type="entry name" value="Cif"/>
</dbReference>
<proteinExistence type="predicted"/>
<accession>A0AAV3M0M5</accession>